<dbReference type="SUPFAM" id="SSF53098">
    <property type="entry name" value="Ribonuclease H-like"/>
    <property type="match status" value="1"/>
</dbReference>
<sequence>MDEDGNVVAEYRIYRSSNTKIKSGEIPIGYTVEIYDAELVGATEGLKAAAKHIMSKFATNVEECLGNEEAAIRLHTVSKNYVIYGTTHNRLLTPVASPSTVIVRWIYGHASITGNGRADSLAKIACNKPSYALKPPSKGQRGKMPEELCFLTQRNLLLSARSAYGDFAAYHRRFKNEDATLLRDCGEENSLGNPFTRYRMADIRKPGPRLFRGPEGDIKWVFRTTAWARAFGNWYKRAQSDLSVA</sequence>
<dbReference type="InterPro" id="IPR012337">
    <property type="entry name" value="RNaseH-like_sf"/>
</dbReference>
<dbReference type="EMBL" id="PEDP01001125">
    <property type="protein sequence ID" value="POS84214.1"/>
    <property type="molecule type" value="Genomic_DNA"/>
</dbReference>
<protein>
    <submittedName>
        <fullName evidence="1">Uncharacterized protein</fullName>
    </submittedName>
</protein>
<gene>
    <name evidence="1" type="ORF">EPUL_003782</name>
</gene>
<organism evidence="1 2">
    <name type="scientific">Erysiphe pulchra</name>
    <dbReference type="NCBI Taxonomy" id="225359"/>
    <lineage>
        <taxon>Eukaryota</taxon>
        <taxon>Fungi</taxon>
        <taxon>Dikarya</taxon>
        <taxon>Ascomycota</taxon>
        <taxon>Pezizomycotina</taxon>
        <taxon>Leotiomycetes</taxon>
        <taxon>Erysiphales</taxon>
        <taxon>Erysiphaceae</taxon>
        <taxon>Erysiphe</taxon>
    </lineage>
</organism>
<dbReference type="Proteomes" id="UP000237438">
    <property type="component" value="Unassembled WGS sequence"/>
</dbReference>
<comment type="caution">
    <text evidence="1">The sequence shown here is derived from an EMBL/GenBank/DDBJ whole genome shotgun (WGS) entry which is preliminary data.</text>
</comment>
<name>A0A2S4PQC7_9PEZI</name>
<dbReference type="Gene3D" id="3.30.420.10">
    <property type="entry name" value="Ribonuclease H-like superfamily/Ribonuclease H"/>
    <property type="match status" value="1"/>
</dbReference>
<reference evidence="1 2" key="1">
    <citation type="submission" date="2017-10" db="EMBL/GenBank/DDBJ databases">
        <title>Development of genomic resources for the powdery mildew, Erysiphe pulchra.</title>
        <authorList>
            <person name="Wadl P.A."/>
            <person name="Mack B.M."/>
            <person name="Moore G."/>
            <person name="Beltz S.B."/>
        </authorList>
    </citation>
    <scope>NUCLEOTIDE SEQUENCE [LARGE SCALE GENOMIC DNA]</scope>
    <source>
        <strain evidence="1">Cflorida</strain>
    </source>
</reference>
<evidence type="ECO:0000313" key="1">
    <source>
        <dbReference type="EMBL" id="POS84214.1"/>
    </source>
</evidence>
<accession>A0A2S4PQC7</accession>
<dbReference type="AlphaFoldDB" id="A0A2S4PQC7"/>
<evidence type="ECO:0000313" key="2">
    <source>
        <dbReference type="Proteomes" id="UP000237438"/>
    </source>
</evidence>
<dbReference type="OrthoDB" id="411823at2759"/>
<keyword evidence="2" id="KW-1185">Reference proteome</keyword>
<dbReference type="InterPro" id="IPR036397">
    <property type="entry name" value="RNaseH_sf"/>
</dbReference>
<dbReference type="GO" id="GO:0003676">
    <property type="term" value="F:nucleic acid binding"/>
    <property type="evidence" value="ECO:0007669"/>
    <property type="project" value="InterPro"/>
</dbReference>
<proteinExistence type="predicted"/>